<evidence type="ECO:0000313" key="2">
    <source>
        <dbReference type="EMBL" id="OLF15186.1"/>
    </source>
</evidence>
<dbReference type="Proteomes" id="UP000185596">
    <property type="component" value="Unassembled WGS sequence"/>
</dbReference>
<dbReference type="OrthoDB" id="268331at2"/>
<proteinExistence type="predicted"/>
<reference evidence="2 3" key="1">
    <citation type="submission" date="2016-12" db="EMBL/GenBank/DDBJ databases">
        <title>The draft genome sequence of Actinophytocola sp. 11-183.</title>
        <authorList>
            <person name="Wang W."/>
            <person name="Yuan L."/>
        </authorList>
    </citation>
    <scope>NUCLEOTIDE SEQUENCE [LARGE SCALE GENOMIC DNA]</scope>
    <source>
        <strain evidence="2 3">11-183</strain>
    </source>
</reference>
<dbReference type="Pfam" id="PF14534">
    <property type="entry name" value="DUF4440"/>
    <property type="match status" value="1"/>
</dbReference>
<evidence type="ECO:0000313" key="3">
    <source>
        <dbReference type="Proteomes" id="UP000185596"/>
    </source>
</evidence>
<dbReference type="EMBL" id="MSIE01000044">
    <property type="protein sequence ID" value="OLF15186.1"/>
    <property type="molecule type" value="Genomic_DNA"/>
</dbReference>
<dbReference type="AlphaFoldDB" id="A0A1Q8CLE9"/>
<gene>
    <name evidence="2" type="ORF">BU204_23280</name>
</gene>
<dbReference type="STRING" id="1912961.BU204_23280"/>
<sequence length="239" mass="26442">MRDEAGAIVEVGIRPGDAFEVFTRDTDKWWRSDRSITDHAGPLRFDGDRVLAGDGTEVGRVRVWEAGPRLVFSYGGGQAEVEVRFEEIPTGTRVVLRHYGWDASAPGPWASVLAGFARHSLERVLLARIGDFLDAIGNGDAAFFERNLTDDALLIFPGGTYTKQQCVAEMSDHPPYVKYDIEESWIVHLGESTAVISHRARIMHAGNAAERSIVVTSVLVREDDGWLMALNQWTAGDEN</sequence>
<dbReference type="Gene3D" id="3.10.450.50">
    <property type="match status" value="1"/>
</dbReference>
<keyword evidence="3" id="KW-1185">Reference proteome</keyword>
<dbReference type="SUPFAM" id="SSF55961">
    <property type="entry name" value="Bet v1-like"/>
    <property type="match status" value="1"/>
</dbReference>
<name>A0A1Q8CLE9_9PSEU</name>
<organism evidence="2 3">
    <name type="scientific">Actinophytocola xanthii</name>
    <dbReference type="NCBI Taxonomy" id="1912961"/>
    <lineage>
        <taxon>Bacteria</taxon>
        <taxon>Bacillati</taxon>
        <taxon>Actinomycetota</taxon>
        <taxon>Actinomycetes</taxon>
        <taxon>Pseudonocardiales</taxon>
        <taxon>Pseudonocardiaceae</taxon>
    </lineage>
</organism>
<feature type="domain" description="DUF4440" evidence="1">
    <location>
        <begin position="127"/>
        <end position="228"/>
    </location>
</feature>
<evidence type="ECO:0000259" key="1">
    <source>
        <dbReference type="Pfam" id="PF14534"/>
    </source>
</evidence>
<accession>A0A1Q8CLE9</accession>
<dbReference type="InterPro" id="IPR027843">
    <property type="entry name" value="DUF4440"/>
</dbReference>
<dbReference type="SUPFAM" id="SSF54427">
    <property type="entry name" value="NTF2-like"/>
    <property type="match status" value="1"/>
</dbReference>
<dbReference type="RefSeq" id="WP_075127855.1">
    <property type="nucleotide sequence ID" value="NZ_MSIE01000044.1"/>
</dbReference>
<dbReference type="Gene3D" id="3.30.530.20">
    <property type="match status" value="1"/>
</dbReference>
<dbReference type="InterPro" id="IPR023393">
    <property type="entry name" value="START-like_dom_sf"/>
</dbReference>
<comment type="caution">
    <text evidence="2">The sequence shown here is derived from an EMBL/GenBank/DDBJ whole genome shotgun (WGS) entry which is preliminary data.</text>
</comment>
<dbReference type="InterPro" id="IPR032710">
    <property type="entry name" value="NTF2-like_dom_sf"/>
</dbReference>
<protein>
    <recommendedName>
        <fullName evidence="1">DUF4440 domain-containing protein</fullName>
    </recommendedName>
</protein>